<dbReference type="PROSITE" id="PS00622">
    <property type="entry name" value="HTH_LUXR_1"/>
    <property type="match status" value="1"/>
</dbReference>
<keyword evidence="1 5" id="KW-0597">Phosphoprotein</keyword>
<dbReference type="KEGG" id="lpil:LIP_0291"/>
<dbReference type="Pfam" id="PF00196">
    <property type="entry name" value="GerE"/>
    <property type="match status" value="1"/>
</dbReference>
<evidence type="ECO:0000256" key="1">
    <source>
        <dbReference type="ARBA" id="ARBA00022553"/>
    </source>
</evidence>
<dbReference type="RefSeq" id="WP_068133345.1">
    <property type="nucleotide sequence ID" value="NZ_AP014924.1"/>
</dbReference>
<dbReference type="GO" id="GO:0006355">
    <property type="term" value="P:regulation of DNA-templated transcription"/>
    <property type="evidence" value="ECO:0007669"/>
    <property type="project" value="InterPro"/>
</dbReference>
<gene>
    <name evidence="8" type="ORF">LIP_0291</name>
</gene>
<dbReference type="CDD" id="cd06170">
    <property type="entry name" value="LuxR_C_like"/>
    <property type="match status" value="1"/>
</dbReference>
<feature type="domain" description="Response regulatory" evidence="7">
    <location>
        <begin position="5"/>
        <end position="121"/>
    </location>
</feature>
<dbReference type="SUPFAM" id="SSF46894">
    <property type="entry name" value="C-terminal effector domain of the bipartite response regulators"/>
    <property type="match status" value="1"/>
</dbReference>
<keyword evidence="9" id="KW-1185">Reference proteome</keyword>
<evidence type="ECO:0000259" key="7">
    <source>
        <dbReference type="PROSITE" id="PS50110"/>
    </source>
</evidence>
<dbReference type="InterPro" id="IPR011006">
    <property type="entry name" value="CheY-like_superfamily"/>
</dbReference>
<dbReference type="PANTHER" id="PTHR43214">
    <property type="entry name" value="TWO-COMPONENT RESPONSE REGULATOR"/>
    <property type="match status" value="1"/>
</dbReference>
<reference evidence="9" key="1">
    <citation type="submission" date="2015-07" db="EMBL/GenBank/DDBJ databases">
        <title>Complete genome sequence and phylogenetic analysis of Limnochorda pilosa.</title>
        <authorList>
            <person name="Watanabe M."/>
            <person name="Kojima H."/>
            <person name="Fukui M."/>
        </authorList>
    </citation>
    <scope>NUCLEOTIDE SEQUENCE [LARGE SCALE GENOMIC DNA]</scope>
    <source>
        <strain evidence="9">HC45</strain>
    </source>
</reference>
<dbReference type="EMBL" id="AP014924">
    <property type="protein sequence ID" value="BAS26148.1"/>
    <property type="molecule type" value="Genomic_DNA"/>
</dbReference>
<dbReference type="SMART" id="SM00448">
    <property type="entry name" value="REC"/>
    <property type="match status" value="1"/>
</dbReference>
<evidence type="ECO:0000256" key="2">
    <source>
        <dbReference type="ARBA" id="ARBA00023015"/>
    </source>
</evidence>
<reference evidence="9" key="2">
    <citation type="journal article" date="2016" name="Int. J. Syst. Evol. Microbiol.">
        <title>Complete genome sequence and cell structure of Limnochorda pilosa, a Gram-negative spore-former within the phylum Firmicutes.</title>
        <authorList>
            <person name="Watanabe M."/>
            <person name="Kojima H."/>
            <person name="Fukui M."/>
        </authorList>
    </citation>
    <scope>NUCLEOTIDE SEQUENCE [LARGE SCALE GENOMIC DNA]</scope>
    <source>
        <strain evidence="9">HC45</strain>
    </source>
</reference>
<dbReference type="SUPFAM" id="SSF52172">
    <property type="entry name" value="CheY-like"/>
    <property type="match status" value="1"/>
</dbReference>
<dbReference type="CDD" id="cd17535">
    <property type="entry name" value="REC_NarL-like"/>
    <property type="match status" value="1"/>
</dbReference>
<keyword evidence="3" id="KW-0238">DNA-binding</keyword>
<accession>A0A0K2SGC8</accession>
<dbReference type="InterPro" id="IPR058245">
    <property type="entry name" value="NreC/VraR/RcsB-like_REC"/>
</dbReference>
<dbReference type="Pfam" id="PF00072">
    <property type="entry name" value="Response_reg"/>
    <property type="match status" value="1"/>
</dbReference>
<dbReference type="InterPro" id="IPR001789">
    <property type="entry name" value="Sig_transdc_resp-reg_receiver"/>
</dbReference>
<dbReference type="Gene3D" id="3.40.50.2300">
    <property type="match status" value="1"/>
</dbReference>
<dbReference type="AlphaFoldDB" id="A0A0K2SGC8"/>
<dbReference type="STRING" id="1555112.LIP_0291"/>
<evidence type="ECO:0000313" key="8">
    <source>
        <dbReference type="EMBL" id="BAS26148.1"/>
    </source>
</evidence>
<feature type="domain" description="HTH luxR-type" evidence="6">
    <location>
        <begin position="149"/>
        <end position="214"/>
    </location>
</feature>
<dbReference type="OrthoDB" id="9779069at2"/>
<feature type="modified residue" description="4-aspartylphosphate" evidence="5">
    <location>
        <position position="56"/>
    </location>
</feature>
<evidence type="ECO:0000256" key="3">
    <source>
        <dbReference type="ARBA" id="ARBA00023125"/>
    </source>
</evidence>
<evidence type="ECO:0000256" key="5">
    <source>
        <dbReference type="PROSITE-ProRule" id="PRU00169"/>
    </source>
</evidence>
<organism evidence="8 9">
    <name type="scientific">Limnochorda pilosa</name>
    <dbReference type="NCBI Taxonomy" id="1555112"/>
    <lineage>
        <taxon>Bacteria</taxon>
        <taxon>Bacillati</taxon>
        <taxon>Bacillota</taxon>
        <taxon>Limnochordia</taxon>
        <taxon>Limnochordales</taxon>
        <taxon>Limnochordaceae</taxon>
        <taxon>Limnochorda</taxon>
    </lineage>
</organism>
<dbReference type="GO" id="GO:0000160">
    <property type="term" value="P:phosphorelay signal transduction system"/>
    <property type="evidence" value="ECO:0007669"/>
    <property type="project" value="InterPro"/>
</dbReference>
<dbReference type="SMART" id="SM00421">
    <property type="entry name" value="HTH_LUXR"/>
    <property type="match status" value="1"/>
</dbReference>
<proteinExistence type="predicted"/>
<dbReference type="PRINTS" id="PR00038">
    <property type="entry name" value="HTHLUXR"/>
</dbReference>
<keyword evidence="2" id="KW-0805">Transcription regulation</keyword>
<evidence type="ECO:0000313" key="9">
    <source>
        <dbReference type="Proteomes" id="UP000065807"/>
    </source>
</evidence>
<sequence length="227" mass="25155">MHLQRILLVDDHVLFRKGIAALIQSRPDMTVLGEAGDGLEAVTRARETHPDVILMDIGLPGCDGLEATRLIKKELPNTHVVMLSVSDDDQDLFNAIKAGAEGYLLKDAQPQELYGVLEALQRGEIRLSGPVAARILTEFVKPSTETPENEPEDPTLTPRELEVLQELARGSTNKEIATTLQISENTVKIHLRNILEKLHLKNRTQAVAYAVQNGLVRCEVEEAETER</sequence>
<dbReference type="GO" id="GO:0003677">
    <property type="term" value="F:DNA binding"/>
    <property type="evidence" value="ECO:0007669"/>
    <property type="project" value="UniProtKB-KW"/>
</dbReference>
<dbReference type="PANTHER" id="PTHR43214:SF43">
    <property type="entry name" value="TWO-COMPONENT RESPONSE REGULATOR"/>
    <property type="match status" value="1"/>
</dbReference>
<dbReference type="PROSITE" id="PS50110">
    <property type="entry name" value="RESPONSE_REGULATORY"/>
    <property type="match status" value="1"/>
</dbReference>
<name>A0A0K2SGC8_LIMPI</name>
<dbReference type="FunFam" id="1.10.10.10:FF:000153">
    <property type="entry name" value="LuxR family transcriptional regulator"/>
    <property type="match status" value="1"/>
</dbReference>
<dbReference type="PROSITE" id="PS50043">
    <property type="entry name" value="HTH_LUXR_2"/>
    <property type="match status" value="1"/>
</dbReference>
<dbReference type="InterPro" id="IPR016032">
    <property type="entry name" value="Sig_transdc_resp-reg_C-effctor"/>
</dbReference>
<evidence type="ECO:0000256" key="4">
    <source>
        <dbReference type="ARBA" id="ARBA00023163"/>
    </source>
</evidence>
<keyword evidence="4" id="KW-0804">Transcription</keyword>
<dbReference type="InterPro" id="IPR000792">
    <property type="entry name" value="Tscrpt_reg_LuxR_C"/>
</dbReference>
<dbReference type="Proteomes" id="UP000065807">
    <property type="component" value="Chromosome"/>
</dbReference>
<protein>
    <submittedName>
        <fullName evidence="8">Chemotaxis protein CheY</fullName>
    </submittedName>
</protein>
<dbReference type="InterPro" id="IPR039420">
    <property type="entry name" value="WalR-like"/>
</dbReference>
<evidence type="ECO:0000259" key="6">
    <source>
        <dbReference type="PROSITE" id="PS50043"/>
    </source>
</evidence>